<dbReference type="AlphaFoldDB" id="A0A2J6QVQ7"/>
<dbReference type="OrthoDB" id="5392263at2759"/>
<keyword evidence="1" id="KW-0472">Membrane</keyword>
<feature type="transmembrane region" description="Helical" evidence="1">
    <location>
        <begin position="235"/>
        <end position="254"/>
    </location>
</feature>
<reference evidence="3 4" key="1">
    <citation type="submission" date="2016-04" db="EMBL/GenBank/DDBJ databases">
        <title>A degradative enzymes factory behind the ericoid mycorrhizal symbiosis.</title>
        <authorList>
            <consortium name="DOE Joint Genome Institute"/>
            <person name="Martino E."/>
            <person name="Morin E."/>
            <person name="Grelet G."/>
            <person name="Kuo A."/>
            <person name="Kohler A."/>
            <person name="Daghino S."/>
            <person name="Barry K."/>
            <person name="Choi C."/>
            <person name="Cichocki N."/>
            <person name="Clum A."/>
            <person name="Copeland A."/>
            <person name="Hainaut M."/>
            <person name="Haridas S."/>
            <person name="Labutti K."/>
            <person name="Lindquist E."/>
            <person name="Lipzen A."/>
            <person name="Khouja H.-R."/>
            <person name="Murat C."/>
            <person name="Ohm R."/>
            <person name="Olson A."/>
            <person name="Spatafora J."/>
            <person name="Veneault-Fourrey C."/>
            <person name="Henrissat B."/>
            <person name="Grigoriev I."/>
            <person name="Martin F."/>
            <person name="Perotto S."/>
        </authorList>
    </citation>
    <scope>NUCLEOTIDE SEQUENCE [LARGE SCALE GENOMIC DNA]</scope>
    <source>
        <strain evidence="3 4">F</strain>
    </source>
</reference>
<feature type="transmembrane region" description="Helical" evidence="1">
    <location>
        <begin position="125"/>
        <end position="144"/>
    </location>
</feature>
<evidence type="ECO:0000256" key="1">
    <source>
        <dbReference type="SAM" id="Phobius"/>
    </source>
</evidence>
<dbReference type="EMBL" id="KZ613967">
    <property type="protein sequence ID" value="PMD30367.1"/>
    <property type="molecule type" value="Genomic_DNA"/>
</dbReference>
<feature type="transmembrane region" description="Helical" evidence="1">
    <location>
        <begin position="404"/>
        <end position="423"/>
    </location>
</feature>
<feature type="transmembrane region" description="Helical" evidence="1">
    <location>
        <begin position="517"/>
        <end position="536"/>
    </location>
</feature>
<keyword evidence="1" id="KW-1133">Transmembrane helix</keyword>
<evidence type="ECO:0000313" key="4">
    <source>
        <dbReference type="Proteomes" id="UP000235786"/>
    </source>
</evidence>
<keyword evidence="2" id="KW-0732">Signal</keyword>
<feature type="transmembrane region" description="Helical" evidence="1">
    <location>
        <begin position="443"/>
        <end position="465"/>
    </location>
</feature>
<keyword evidence="4" id="KW-1185">Reference proteome</keyword>
<feature type="transmembrane region" description="Helical" evidence="1">
    <location>
        <begin position="81"/>
        <end position="100"/>
    </location>
</feature>
<name>A0A2J6QVQ7_HYAVF</name>
<keyword evidence="1" id="KW-0812">Transmembrane</keyword>
<evidence type="ECO:0000313" key="3">
    <source>
        <dbReference type="EMBL" id="PMD30367.1"/>
    </source>
</evidence>
<feature type="signal peptide" evidence="2">
    <location>
        <begin position="1"/>
        <end position="24"/>
    </location>
</feature>
<feature type="chain" id="PRO_5014397746" evidence="2">
    <location>
        <begin position="25"/>
        <end position="553"/>
    </location>
</feature>
<organism evidence="3 4">
    <name type="scientific">Hyaloscypha variabilis (strain UAMH 11265 / GT02V1 / F)</name>
    <name type="common">Meliniomyces variabilis</name>
    <dbReference type="NCBI Taxonomy" id="1149755"/>
    <lineage>
        <taxon>Eukaryota</taxon>
        <taxon>Fungi</taxon>
        <taxon>Dikarya</taxon>
        <taxon>Ascomycota</taxon>
        <taxon>Pezizomycotina</taxon>
        <taxon>Leotiomycetes</taxon>
        <taxon>Helotiales</taxon>
        <taxon>Hyaloscyphaceae</taxon>
        <taxon>Hyaloscypha</taxon>
        <taxon>Hyaloscypha variabilis</taxon>
    </lineage>
</organism>
<evidence type="ECO:0000256" key="2">
    <source>
        <dbReference type="SAM" id="SignalP"/>
    </source>
</evidence>
<sequence>MIRLPSRNILTIWVLLSLLTPIRGQNGLNTTCWQLASAENVTQISYPVNGYVVYYITWSWFVHTPVCLGNGPSGLRMTGDFILVLTAFALPAVIFSTVIPRRWRLDMPQRFLTVGRSRVGNISKLFLSIPAICVVATVDMIGWITCIMTFAGPMAFSGVLEMLLDFRVVSFLERNRESPAKERLEAIVALLCGNYDQDPDDPTARIHSSLIPFQLTKASLESTKSRLVTILNSQVSFGTTIGLPAVFFLGGFWYNAGQTNPRGAVSYGIFLMVLVIVTIISGTLLAGNSPHTVSVLLGNRHVKRTHGRGILLSDVYDSELHPVAMWDRGFSKYQWLKNTMMWQQQGAFQDAVRVDVGSWAAITAAAWLLVATPCLLSLTLSYLVPWPWFGSSSLVLTTYLASQTWLILVALVVAYLDAPLCTIWRPFDLLPKAASQSLLSRSLLVISTFLTGGATFLAAFGTVFASGYHLSDGYGEELIWTVPVSSWVKPPSKRLVVVYSETTTQTYADYLANMTQYLPLGAVILTCVICFLGWWYHEALRIALKDVVENIEE</sequence>
<proteinExistence type="predicted"/>
<dbReference type="Proteomes" id="UP000235786">
    <property type="component" value="Unassembled WGS sequence"/>
</dbReference>
<feature type="transmembrane region" description="Helical" evidence="1">
    <location>
        <begin position="359"/>
        <end position="384"/>
    </location>
</feature>
<accession>A0A2J6QVQ7</accession>
<protein>
    <submittedName>
        <fullName evidence="3">Uncharacterized protein</fullName>
    </submittedName>
</protein>
<gene>
    <name evidence="3" type="ORF">L207DRAFT_641635</name>
</gene>
<feature type="transmembrane region" description="Helical" evidence="1">
    <location>
        <begin position="266"/>
        <end position="287"/>
    </location>
</feature>